<feature type="compositionally biased region" description="Polar residues" evidence="1">
    <location>
        <begin position="1206"/>
        <end position="1215"/>
    </location>
</feature>
<dbReference type="Proteomes" id="UP000504609">
    <property type="component" value="Unplaced"/>
</dbReference>
<feature type="compositionally biased region" description="Basic and acidic residues" evidence="1">
    <location>
        <begin position="76"/>
        <end position="87"/>
    </location>
</feature>
<feature type="region of interest" description="Disordered" evidence="1">
    <location>
        <begin position="1435"/>
        <end position="1471"/>
    </location>
</feature>
<dbReference type="KEGG" id="cmos:111436747"/>
<feature type="compositionally biased region" description="Low complexity" evidence="1">
    <location>
        <begin position="1242"/>
        <end position="1278"/>
    </location>
</feature>
<evidence type="ECO:0000313" key="2">
    <source>
        <dbReference type="Proteomes" id="UP000504609"/>
    </source>
</evidence>
<feature type="compositionally biased region" description="Polar residues" evidence="1">
    <location>
        <begin position="373"/>
        <end position="389"/>
    </location>
</feature>
<feature type="compositionally biased region" description="Polar residues" evidence="1">
    <location>
        <begin position="334"/>
        <end position="343"/>
    </location>
</feature>
<gene>
    <name evidence="3" type="primary">LOC111436747</name>
</gene>
<reference evidence="3" key="1">
    <citation type="submission" date="2025-08" db="UniProtKB">
        <authorList>
            <consortium name="RefSeq"/>
        </authorList>
    </citation>
    <scope>IDENTIFICATION</scope>
    <source>
        <tissue evidence="3">Young leaves</tissue>
    </source>
</reference>
<dbReference type="GeneID" id="111436747"/>
<dbReference type="InterPro" id="IPR039317">
    <property type="entry name" value="TIC"/>
</dbReference>
<feature type="region of interest" description="Disordered" evidence="1">
    <location>
        <begin position="1"/>
        <end position="147"/>
    </location>
</feature>
<feature type="region of interest" description="Disordered" evidence="1">
    <location>
        <begin position="1240"/>
        <end position="1418"/>
    </location>
</feature>
<evidence type="ECO:0000313" key="3">
    <source>
        <dbReference type="RefSeq" id="XP_022930227.1"/>
    </source>
</evidence>
<feature type="compositionally biased region" description="Low complexity" evidence="1">
    <location>
        <begin position="1399"/>
        <end position="1418"/>
    </location>
</feature>
<dbReference type="GO" id="GO:0005634">
    <property type="term" value="C:nucleus"/>
    <property type="evidence" value="ECO:0007669"/>
    <property type="project" value="TreeGrafter"/>
</dbReference>
<protein>
    <submittedName>
        <fullName evidence="3">Protein TIME FOR COFFEE-like isoform X1</fullName>
    </submittedName>
</protein>
<dbReference type="PANTHER" id="PTHR34798:SF2">
    <property type="entry name" value="PROTEIN TIME FOR COFFEE"/>
    <property type="match status" value="1"/>
</dbReference>
<evidence type="ECO:0000256" key="1">
    <source>
        <dbReference type="SAM" id="MobiDB-lite"/>
    </source>
</evidence>
<feature type="region of interest" description="Disordered" evidence="1">
    <location>
        <begin position="258"/>
        <end position="456"/>
    </location>
</feature>
<sequence length="1557" mass="164728">MDRNREARRTTTNMAASNGLSRRRYRSSSLRDSPEDDGPLELQDTVRLRDRGSGKKDRDRDRDRDRLSRSKRRRADRLIHGGNNREDGGEDSSEESVNDEEDDEDDDGGGAGGASVRMLPPNPATNLNHRKSYPPAKSFRAAPPWKPADEMIGVSVPRKARSASTKRSHECWPAAAGGGMVTEAIHRQASTSPVRPPSLTAMATLLQPPASPSSSNASVRKKLKQAGPKLRPPKSSSKPSSMAQDEIEIEIAEVLYGMMRQPQAPPKQEADSVKFDPKSAMDAKSRVSSPISNPSSVLPQNSSSSVTPISATAPKRKRPRPVKYDDENMVAFNLRNSPVSSTAKPEAADQPTNTDIPSTNVDKVSGSAGENGVVSNESGNSQALPATSESHPEALKVNTASVMSNSKPLTEESEGKVLGTNKEEPQSPLKESNGHRLEDKREDMTATKSSTFDVDNQRDDKYKIDLMAPPLRASPERDGEIDFVAVDAKPMVIDVDTEMKPLIKEEDKGTTRLGTKEVVNVESKAIAAEEGDDSKKPIVCKDGKVDLQLDLEKTTGRDCTTANVVDANKFPQYVLKHPPPQLGSEKAGSGASQASSLPLPMSLPGWPSGLPPMGYVAPLPGVVSVDGSALPTAAMQPPNLLFHQPRLKRCATHFYIARNILYHQQIARMNPFWPAAAGSASLFGPKHGNLSIVPSADVQGNLPKNGKNAMLDKGQSLGMFSGHAGKDRGSQAVNVGDGAQRRQILLQQALPPGAPSNILHGPAFILPLSQQQQAAVATSVRPVSVKSPPPSGNANGSVVSNSSSVSTSAVAAIAAPAMSFNYSGVPGNEPQYLAILQNNGYTYPIPAHVGAPPPYRGTHTHSMPFFNGSFYSSQMLHPSQLQQQQPPPQSHPHQQGLQNANAAAAAAANGSSSSQKNLSNQQQRPHGSTVSGNFQGFPASRNQPSHSQQQNHASHQTRPLESEIGGEDSPSTADSRMNLANLSVYGPNFPMPMHTPNFALMTPASMAAAGGGAPNDKKQQPQQQPQGSKGLEPSQTIALSFAPPNGAPSAPGLDLSSISPNHPIFQSIPEITRQGYQHIMAAAAAAQAAQQKKIYRVAEEGKTVHTSAAEDERKNMSVKTSPTVGQSIAFSRPDLAESTIPAGAAVVDSSARTLRTSGSVMPSAMGTVNMCGSQHPLQRSQQQQQQQQQMIQLQKQQQYAAAVARTKTSATSNGNVYAEHPPTSMAAKFPNALSSFSQNLVQSNSNSPAQSPQWKNSVRTTTSSQVPTPSLSSSNTSSIKNLPQQQGRPQQNHSQISFAANQKSTTQSQGQQPASSNQSPSPGMIGSPTNSSMSKGAGGSPRTATSSSMGHKVGQSSSLSSQQTKNPTSMPPQKSSPVGGRNVTSILGNNQVASSNSGTKLSQHPQSQQQQQQQHLAKQTLQQAQLLFPYMQAQFPHSSSTATASPSHSRRRPEQQAQGSGGTSSNGMLSLVHPVTIGGTTTTDPAKAVAAAAAAAANAANMKAVGGLPTQAILHPAQFATTQSSGNPHQLVPAGFPYVHTAAVQVKSTEQKQPAGG</sequence>
<feature type="compositionally biased region" description="Low complexity" evidence="1">
    <location>
        <begin position="1178"/>
        <end position="1189"/>
    </location>
</feature>
<feature type="compositionally biased region" description="Basic and acidic residues" evidence="1">
    <location>
        <begin position="432"/>
        <end position="445"/>
    </location>
</feature>
<feature type="compositionally biased region" description="Polar residues" evidence="1">
    <location>
        <begin position="1342"/>
        <end position="1398"/>
    </location>
</feature>
<feature type="compositionally biased region" description="Low complexity" evidence="1">
    <location>
        <begin position="891"/>
        <end position="923"/>
    </location>
</feature>
<feature type="region of interest" description="Disordered" evidence="1">
    <location>
        <begin position="1204"/>
        <end position="1223"/>
    </location>
</feature>
<feature type="compositionally biased region" description="Polar residues" evidence="1">
    <location>
        <begin position="10"/>
        <end position="20"/>
    </location>
</feature>
<accession>A0A6J1EPT2</accession>
<feature type="compositionally biased region" description="Low complexity" evidence="1">
    <location>
        <begin position="286"/>
        <end position="306"/>
    </location>
</feature>
<feature type="compositionally biased region" description="Polar residues" evidence="1">
    <location>
        <begin position="924"/>
        <end position="934"/>
    </location>
</feature>
<feature type="region of interest" description="Disordered" evidence="1">
    <location>
        <begin position="1006"/>
        <end position="1058"/>
    </location>
</feature>
<feature type="compositionally biased region" description="Low complexity" evidence="1">
    <location>
        <begin position="943"/>
        <end position="956"/>
    </location>
</feature>
<name>A0A6J1EPT2_CUCMO</name>
<dbReference type="GO" id="GO:0042752">
    <property type="term" value="P:regulation of circadian rhythm"/>
    <property type="evidence" value="ECO:0007669"/>
    <property type="project" value="InterPro"/>
</dbReference>
<proteinExistence type="predicted"/>
<dbReference type="RefSeq" id="XP_022930227.1">
    <property type="nucleotide sequence ID" value="XM_023074459.1"/>
</dbReference>
<feature type="compositionally biased region" description="Basic and acidic residues" evidence="1">
    <location>
        <begin position="409"/>
        <end position="425"/>
    </location>
</feature>
<feature type="region of interest" description="Disordered" evidence="1">
    <location>
        <begin position="204"/>
        <end position="246"/>
    </location>
</feature>
<feature type="compositionally biased region" description="Polar residues" evidence="1">
    <location>
        <begin position="1279"/>
        <end position="1306"/>
    </location>
</feature>
<organism evidence="2 3">
    <name type="scientific">Cucurbita moschata</name>
    <name type="common">Winter crookneck squash</name>
    <name type="synonym">Cucurbita pepo var. moschata</name>
    <dbReference type="NCBI Taxonomy" id="3662"/>
    <lineage>
        <taxon>Eukaryota</taxon>
        <taxon>Viridiplantae</taxon>
        <taxon>Streptophyta</taxon>
        <taxon>Embryophyta</taxon>
        <taxon>Tracheophyta</taxon>
        <taxon>Spermatophyta</taxon>
        <taxon>Magnoliopsida</taxon>
        <taxon>eudicotyledons</taxon>
        <taxon>Gunneridae</taxon>
        <taxon>Pentapetalae</taxon>
        <taxon>rosids</taxon>
        <taxon>fabids</taxon>
        <taxon>Cucurbitales</taxon>
        <taxon>Cucurbitaceae</taxon>
        <taxon>Cucurbiteae</taxon>
        <taxon>Cucurbita</taxon>
    </lineage>
</organism>
<feature type="compositionally biased region" description="Low complexity" evidence="1">
    <location>
        <begin position="1307"/>
        <end position="1322"/>
    </location>
</feature>
<feature type="compositionally biased region" description="Polar residues" evidence="1">
    <location>
        <begin position="398"/>
        <end position="408"/>
    </location>
</feature>
<keyword evidence="2" id="KW-1185">Reference proteome</keyword>
<feature type="compositionally biased region" description="Polar residues" evidence="1">
    <location>
        <begin position="350"/>
        <end position="362"/>
    </location>
</feature>
<feature type="compositionally biased region" description="Basic and acidic residues" evidence="1">
    <location>
        <begin position="268"/>
        <end position="285"/>
    </location>
</feature>
<feature type="compositionally biased region" description="Acidic residues" evidence="1">
    <location>
        <begin position="88"/>
        <end position="108"/>
    </location>
</feature>
<feature type="region of interest" description="Disordered" evidence="1">
    <location>
        <begin position="1170"/>
        <end position="1189"/>
    </location>
</feature>
<feature type="compositionally biased region" description="Low complexity" evidence="1">
    <location>
        <begin position="1436"/>
        <end position="1447"/>
    </location>
</feature>
<feature type="compositionally biased region" description="Basic and acidic residues" evidence="1">
    <location>
        <begin position="44"/>
        <end position="68"/>
    </location>
</feature>
<dbReference type="PANTHER" id="PTHR34798">
    <property type="entry name" value="PROTEIN TIME FOR COFFEE"/>
    <property type="match status" value="1"/>
</dbReference>
<feature type="region of interest" description="Disordered" evidence="1">
    <location>
        <begin position="876"/>
        <end position="975"/>
    </location>
</feature>
<feature type="region of interest" description="Disordered" evidence="1">
    <location>
        <begin position="779"/>
        <end position="801"/>
    </location>
</feature>